<organism evidence="1 2">
    <name type="scientific">Lactuca sativa</name>
    <name type="common">Garden lettuce</name>
    <dbReference type="NCBI Taxonomy" id="4236"/>
    <lineage>
        <taxon>Eukaryota</taxon>
        <taxon>Viridiplantae</taxon>
        <taxon>Streptophyta</taxon>
        <taxon>Embryophyta</taxon>
        <taxon>Tracheophyta</taxon>
        <taxon>Spermatophyta</taxon>
        <taxon>Magnoliopsida</taxon>
        <taxon>eudicotyledons</taxon>
        <taxon>Gunneridae</taxon>
        <taxon>Pentapetalae</taxon>
        <taxon>asterids</taxon>
        <taxon>campanulids</taxon>
        <taxon>Asterales</taxon>
        <taxon>Asteraceae</taxon>
        <taxon>Cichorioideae</taxon>
        <taxon>Cichorieae</taxon>
        <taxon>Lactucinae</taxon>
        <taxon>Lactuca</taxon>
    </lineage>
</organism>
<name>A0A9R1VXM1_LACSA</name>
<gene>
    <name evidence="1" type="ORF">LSAT_V11C400212010</name>
</gene>
<reference evidence="1 2" key="1">
    <citation type="journal article" date="2017" name="Nat. Commun.">
        <title>Genome assembly with in vitro proximity ligation data and whole-genome triplication in lettuce.</title>
        <authorList>
            <person name="Reyes-Chin-Wo S."/>
            <person name="Wang Z."/>
            <person name="Yang X."/>
            <person name="Kozik A."/>
            <person name="Arikit S."/>
            <person name="Song C."/>
            <person name="Xia L."/>
            <person name="Froenicke L."/>
            <person name="Lavelle D.O."/>
            <person name="Truco M.J."/>
            <person name="Xia R."/>
            <person name="Zhu S."/>
            <person name="Xu C."/>
            <person name="Xu H."/>
            <person name="Xu X."/>
            <person name="Cox K."/>
            <person name="Korf I."/>
            <person name="Meyers B.C."/>
            <person name="Michelmore R.W."/>
        </authorList>
    </citation>
    <scope>NUCLEOTIDE SEQUENCE [LARGE SCALE GENOMIC DNA]</scope>
    <source>
        <strain evidence="2">cv. Salinas</strain>
        <tissue evidence="1">Seedlings</tissue>
    </source>
</reference>
<dbReference type="EMBL" id="NBSK02000004">
    <property type="protein sequence ID" value="KAJ0214501.1"/>
    <property type="molecule type" value="Genomic_DNA"/>
</dbReference>
<evidence type="ECO:0000313" key="1">
    <source>
        <dbReference type="EMBL" id="KAJ0214501.1"/>
    </source>
</evidence>
<proteinExistence type="predicted"/>
<evidence type="ECO:0000313" key="2">
    <source>
        <dbReference type="Proteomes" id="UP000235145"/>
    </source>
</evidence>
<comment type="caution">
    <text evidence="1">The sequence shown here is derived from an EMBL/GenBank/DDBJ whole genome shotgun (WGS) entry which is preliminary data.</text>
</comment>
<sequence>MVRCTRLKKIGFQVIFVVFFCDMTTTGRSEIIFLLIIVSVDLVIEDVGHKQIHDSMLFKYQESHLRSLSPLKKHGYQIGLLKRLNIRLVKKWHKFYCQTLQSGSTTSGGIIRDTLSSHLKSSSP</sequence>
<protein>
    <submittedName>
        <fullName evidence="1">Uncharacterized protein</fullName>
    </submittedName>
</protein>
<accession>A0A9R1VXM1</accession>
<dbReference type="Proteomes" id="UP000235145">
    <property type="component" value="Unassembled WGS sequence"/>
</dbReference>
<keyword evidence="2" id="KW-1185">Reference proteome</keyword>
<dbReference type="AlphaFoldDB" id="A0A9R1VXM1"/>